<dbReference type="PANTHER" id="PTHR30290">
    <property type="entry name" value="PERIPLASMIC BINDING COMPONENT OF ABC TRANSPORTER"/>
    <property type="match status" value="1"/>
</dbReference>
<dbReference type="AlphaFoldDB" id="A0A387HJM7"/>
<dbReference type="PROSITE" id="PS51257">
    <property type="entry name" value="PROKAR_LIPOPROTEIN"/>
    <property type="match status" value="1"/>
</dbReference>
<keyword evidence="1" id="KW-0732">Signal</keyword>
<sequence>MRINKARQVSAVLAVGALALTAACSSGGSSDGGNGPDSGKKAAVQNFGVGTKADSTGPAVAVDGAKAGGTAYSLDQAGFDYLDPGQQYVSDQLSVQLLYNRSLTGYKIDPKSGKTIVVGDLATDAGTPSDGSKTWTYTLKDGVKFEDGTPITTKDVKYGIERLFADYQTQGPQYVQKWLYGTDYRKKYAGPYDGKEIPDAQISTPDDKTIVFHFLAPHADTPYAMAMPNISPVPKAKDDKQKYNNHPFSSGPYKIASYQPGKSLSFERNPNWDPKTDPIRNAYPDKWEFQLGIQEPGLTNRLAADTGTDKFAINMSGSADPSKMQTLTSDPQYKGRTVNEYQPYVEVYNLNTKRIKDPKVRQALVYAFPMTQVQQAFGGAAQGDLGTTLLSPTVAGWKKFDPFGKLAKPMGDPEKSLQLLKDAGVSTPYKISLAYANTPRWDTVTLTIQKALEKAGFKVERKAIDPTSYYTVVGKVDTPYDMYRTGWGADWPNGSTVVPPTMDGRNLADGTNNYAFLNDPKVNSEIDRINQITDLPQQAAAWEQLSEYVLQTDTSQLPFIFDKYFNLHGSGLGGVTYNQVYGTINPNSVFVKQ</sequence>
<dbReference type="InterPro" id="IPR000914">
    <property type="entry name" value="SBP_5_dom"/>
</dbReference>
<dbReference type="InterPro" id="IPR030678">
    <property type="entry name" value="Peptide/Ni-bd"/>
</dbReference>
<dbReference type="Gene3D" id="3.40.190.10">
    <property type="entry name" value="Periplasmic binding protein-like II"/>
    <property type="match status" value="1"/>
</dbReference>
<accession>A0A387HJM7</accession>
<dbReference type="PIRSF" id="PIRSF002741">
    <property type="entry name" value="MppA"/>
    <property type="match status" value="1"/>
</dbReference>
<reference evidence="3 4" key="1">
    <citation type="submission" date="2018-10" db="EMBL/GenBank/DDBJ databases">
        <title>Relationship between Morphology and Antimicrobial Activity in Streptomyces.</title>
        <authorList>
            <person name="Kang H.J."/>
            <person name="Kim S.B."/>
        </authorList>
    </citation>
    <scope>NUCLEOTIDE SEQUENCE [LARGE SCALE GENOMIC DNA]</scope>
    <source>
        <strain evidence="3 4">BH38</strain>
    </source>
</reference>
<dbReference type="Pfam" id="PF00496">
    <property type="entry name" value="SBP_bac_5"/>
    <property type="match status" value="1"/>
</dbReference>
<feature type="chain" id="PRO_5038643944" evidence="1">
    <location>
        <begin position="23"/>
        <end position="593"/>
    </location>
</feature>
<feature type="signal peptide" evidence="1">
    <location>
        <begin position="1"/>
        <end position="22"/>
    </location>
</feature>
<evidence type="ECO:0000259" key="2">
    <source>
        <dbReference type="Pfam" id="PF00496"/>
    </source>
</evidence>
<name>A0A387HJM7_9ACTN</name>
<protein>
    <submittedName>
        <fullName evidence="3">Putative D,D-dipeptide-binding periplasmic protein DdpA</fullName>
    </submittedName>
</protein>
<organism evidence="3 4">
    <name type="scientific">Streptomyces hundungensis</name>
    <dbReference type="NCBI Taxonomy" id="1077946"/>
    <lineage>
        <taxon>Bacteria</taxon>
        <taxon>Bacillati</taxon>
        <taxon>Actinomycetota</taxon>
        <taxon>Actinomycetes</taxon>
        <taxon>Kitasatosporales</taxon>
        <taxon>Streptomycetaceae</taxon>
        <taxon>Streptomyces</taxon>
    </lineage>
</organism>
<evidence type="ECO:0000313" key="4">
    <source>
        <dbReference type="Proteomes" id="UP000271554"/>
    </source>
</evidence>
<gene>
    <name evidence="3" type="primary">ddpA_1</name>
    <name evidence="3" type="ORF">DWB77_02795</name>
</gene>
<dbReference type="SUPFAM" id="SSF53850">
    <property type="entry name" value="Periplasmic binding protein-like II"/>
    <property type="match status" value="1"/>
</dbReference>
<dbReference type="EMBL" id="CP032698">
    <property type="protein sequence ID" value="AYG80657.1"/>
    <property type="molecule type" value="Genomic_DNA"/>
</dbReference>
<dbReference type="RefSeq" id="WP_120721568.1">
    <property type="nucleotide sequence ID" value="NZ_CP032698.1"/>
</dbReference>
<dbReference type="GO" id="GO:0042597">
    <property type="term" value="C:periplasmic space"/>
    <property type="evidence" value="ECO:0007669"/>
    <property type="project" value="UniProtKB-ARBA"/>
</dbReference>
<dbReference type="GO" id="GO:0043190">
    <property type="term" value="C:ATP-binding cassette (ABC) transporter complex"/>
    <property type="evidence" value="ECO:0007669"/>
    <property type="project" value="InterPro"/>
</dbReference>
<evidence type="ECO:0000313" key="3">
    <source>
        <dbReference type="EMBL" id="AYG80657.1"/>
    </source>
</evidence>
<dbReference type="Proteomes" id="UP000271554">
    <property type="component" value="Chromosome"/>
</dbReference>
<dbReference type="CDD" id="cd08506">
    <property type="entry name" value="PBP2_clavulanate_OppA2"/>
    <property type="match status" value="1"/>
</dbReference>
<proteinExistence type="predicted"/>
<keyword evidence="4" id="KW-1185">Reference proteome</keyword>
<dbReference type="OrthoDB" id="5240629at2"/>
<dbReference type="GO" id="GO:0015833">
    <property type="term" value="P:peptide transport"/>
    <property type="evidence" value="ECO:0007669"/>
    <property type="project" value="TreeGrafter"/>
</dbReference>
<dbReference type="PANTHER" id="PTHR30290:SF83">
    <property type="entry name" value="ABC TRANSPORTER SUBSTRATE-BINDING PROTEIN"/>
    <property type="match status" value="1"/>
</dbReference>
<evidence type="ECO:0000256" key="1">
    <source>
        <dbReference type="SAM" id="SignalP"/>
    </source>
</evidence>
<dbReference type="Gene3D" id="3.10.105.10">
    <property type="entry name" value="Dipeptide-binding Protein, Domain 3"/>
    <property type="match status" value="1"/>
</dbReference>
<dbReference type="KEGG" id="shun:DWB77_02795"/>
<feature type="domain" description="Solute-binding protein family 5" evidence="2">
    <location>
        <begin position="117"/>
        <end position="504"/>
    </location>
</feature>
<dbReference type="InterPro" id="IPR039424">
    <property type="entry name" value="SBP_5"/>
</dbReference>
<dbReference type="GO" id="GO:1904680">
    <property type="term" value="F:peptide transmembrane transporter activity"/>
    <property type="evidence" value="ECO:0007669"/>
    <property type="project" value="TreeGrafter"/>
</dbReference>